<feature type="region of interest" description="Disordered" evidence="5">
    <location>
        <begin position="31"/>
        <end position="50"/>
    </location>
</feature>
<comment type="caution">
    <text evidence="7">The sequence shown here is derived from an EMBL/GenBank/DDBJ whole genome shotgun (WGS) entry which is preliminary data.</text>
</comment>
<dbReference type="EMBL" id="JANAVW010000001">
    <property type="protein sequence ID" value="MDT0132587.1"/>
    <property type="molecule type" value="Genomic_DNA"/>
</dbReference>
<evidence type="ECO:0000256" key="2">
    <source>
        <dbReference type="ARBA" id="ARBA00022656"/>
    </source>
</evidence>
<evidence type="ECO:0000313" key="7">
    <source>
        <dbReference type="EMBL" id="MDT0132587.1"/>
    </source>
</evidence>
<keyword evidence="2" id="KW-0800">Toxin</keyword>
<evidence type="ECO:0000256" key="1">
    <source>
        <dbReference type="ARBA" id="ARBA00004219"/>
    </source>
</evidence>
<evidence type="ECO:0000256" key="3">
    <source>
        <dbReference type="ARBA" id="ARBA00022913"/>
    </source>
</evidence>
<keyword evidence="8" id="KW-1185">Reference proteome</keyword>
<gene>
    <name evidence="7" type="ORF">NLX89_04400</name>
</gene>
<keyword evidence="3" id="KW-1266">Target cell cytoplasm</keyword>
<organism evidence="7 8">
    <name type="scientific">Providencia huaxiensis</name>
    <dbReference type="NCBI Taxonomy" id="2027290"/>
    <lineage>
        <taxon>Bacteria</taxon>
        <taxon>Pseudomonadati</taxon>
        <taxon>Pseudomonadota</taxon>
        <taxon>Gammaproteobacteria</taxon>
        <taxon>Enterobacterales</taxon>
        <taxon>Morganellaceae</taxon>
        <taxon>Providencia</taxon>
    </lineage>
</organism>
<reference evidence="7 8" key="1">
    <citation type="submission" date="2022-06" db="EMBL/GenBank/DDBJ databases">
        <title>Chromosome and plasmid sequencings of Enterobacteriales species co-exiting double carbapenemases.</title>
        <authorList>
            <person name="Fu Y."/>
        </authorList>
    </citation>
    <scope>NUCLEOTIDE SEQUENCE [LARGE SCALE GENOMIC DNA]</scope>
    <source>
        <strain evidence="7 8">21030615019</strain>
    </source>
</reference>
<comment type="subcellular location">
    <subcellularLocation>
        <location evidence="1">Target cell</location>
        <location evidence="1">Target cell cytoplasm</location>
    </subcellularLocation>
</comment>
<feature type="compositionally biased region" description="Basic and acidic residues" evidence="5">
    <location>
        <begin position="80"/>
        <end position="89"/>
    </location>
</feature>
<dbReference type="GeneID" id="89488954"/>
<evidence type="ECO:0000256" key="5">
    <source>
        <dbReference type="SAM" id="MobiDB-lite"/>
    </source>
</evidence>
<accession>A0ABU2IU44</accession>
<feature type="domain" description="VENN motif-containing" evidence="6">
    <location>
        <begin position="271"/>
        <end position="320"/>
    </location>
</feature>
<name>A0ABU2IU44_9GAMM</name>
<feature type="region of interest" description="Disordered" evidence="5">
    <location>
        <begin position="58"/>
        <end position="89"/>
    </location>
</feature>
<evidence type="ECO:0000256" key="4">
    <source>
        <dbReference type="ARBA" id="ARBA00023026"/>
    </source>
</evidence>
<dbReference type="RefSeq" id="WP_232368231.1">
    <property type="nucleotide sequence ID" value="NZ_CP145912.1"/>
</dbReference>
<keyword evidence="4" id="KW-0843">Virulence</keyword>
<dbReference type="Proteomes" id="UP001252207">
    <property type="component" value="Unassembled WGS sequence"/>
</dbReference>
<dbReference type="InterPro" id="IPR006914">
    <property type="entry name" value="VENN_dom"/>
</dbReference>
<proteinExistence type="predicted"/>
<dbReference type="Pfam" id="PF04829">
    <property type="entry name" value="PT-VENN"/>
    <property type="match status" value="1"/>
</dbReference>
<protein>
    <submittedName>
        <fullName evidence="7">VENN motif pre-toxin domain-containing protein</fullName>
    </submittedName>
</protein>
<evidence type="ECO:0000259" key="6">
    <source>
        <dbReference type="Pfam" id="PF04829"/>
    </source>
</evidence>
<evidence type="ECO:0000313" key="8">
    <source>
        <dbReference type="Proteomes" id="UP001252207"/>
    </source>
</evidence>
<feature type="region of interest" description="Disordered" evidence="5">
    <location>
        <begin position="1"/>
        <end position="20"/>
    </location>
</feature>
<sequence>MISSTADAEKNKLDTGTLGFGDIKNKAEYKVDSQSGGFSTGGSPFADQLAGNAAGSLLTNVNNKGKDSNTTHSAVSEGEITIRDKDNQKQDINELSRDTDNAHEKLNTIFDKEKEQKRIEKTQLVGELGKQITDIAVTNETIKATKDVDREHPELSGKEREDAIQAQVNKSEWGVGGDNRRIVESGTALIQGLISGDVNKAVANASAPYIANEIAKNIPEKNKEGRIIAHGIANVALALAKGENAGAQSLGAMTAEAVGMLSEKLYNKPASQLTEDEKATVSAFASLAAGIAGGLVGGDTSSAGNAAQAGKTTVENNYLSGDMFTLDRKIKEAKRKGEDITPILEEARAKAEKDREKNKASCIDNPDLCGFGRELANEAYNENMANGLWLGIDPDIVNFVQEETIKDNAVINQHTSEFGKDLAAVSDIGATLAGAGVGSVIGSNIGKGNNKGTIPKQSNSNNSVNIATNFTKAPQAIWGRSSDDIAKDFKTAGCEVNVRQSTRGSGQAVIIEVKGHPEISQIQYHPGGGRHGGSYYKVSTTTQGTMKVVDPSTYKPTQGEKATIINKTKE</sequence>